<gene>
    <name evidence="2" type="ORF">GGR93_000505</name>
</gene>
<reference evidence="2 3" key="1">
    <citation type="submission" date="2020-08" db="EMBL/GenBank/DDBJ databases">
        <title>Genomic Encyclopedia of Type Strains, Phase IV (KMG-IV): sequencing the most valuable type-strain genomes for metagenomic binning, comparative biology and taxonomic classification.</title>
        <authorList>
            <person name="Goeker M."/>
        </authorList>
    </citation>
    <scope>NUCLEOTIDE SEQUENCE [LARGE SCALE GENOMIC DNA]</scope>
    <source>
        <strain evidence="2 3">DSM 101015</strain>
    </source>
</reference>
<comment type="caution">
    <text evidence="2">The sequence shown here is derived from an EMBL/GenBank/DDBJ whole genome shotgun (WGS) entry which is preliminary data.</text>
</comment>
<proteinExistence type="predicted"/>
<dbReference type="AlphaFoldDB" id="A0A7W6M5D7"/>
<evidence type="ECO:0000313" key="3">
    <source>
        <dbReference type="Proteomes" id="UP000565745"/>
    </source>
</evidence>
<accession>A0A7W6M5D7</accession>
<evidence type="ECO:0000259" key="1">
    <source>
        <dbReference type="Pfam" id="PF01370"/>
    </source>
</evidence>
<feature type="domain" description="NAD-dependent epimerase/dehydratase" evidence="1">
    <location>
        <begin position="11"/>
        <end position="211"/>
    </location>
</feature>
<dbReference type="InterPro" id="IPR001509">
    <property type="entry name" value="Epimerase_deHydtase"/>
</dbReference>
<dbReference type="InterPro" id="IPR036291">
    <property type="entry name" value="NAD(P)-bd_dom_sf"/>
</dbReference>
<dbReference type="PANTHER" id="PTHR48079">
    <property type="entry name" value="PROTEIN YEEZ"/>
    <property type="match status" value="1"/>
</dbReference>
<dbReference type="Gene3D" id="3.40.50.720">
    <property type="entry name" value="NAD(P)-binding Rossmann-like Domain"/>
    <property type="match status" value="1"/>
</dbReference>
<name>A0A7W6M5D7_9RHOB</name>
<dbReference type="GO" id="GO:0003978">
    <property type="term" value="F:UDP-glucose 4-epimerase activity"/>
    <property type="evidence" value="ECO:0007669"/>
    <property type="project" value="UniProtKB-EC"/>
</dbReference>
<evidence type="ECO:0000313" key="2">
    <source>
        <dbReference type="EMBL" id="MBB4172744.1"/>
    </source>
</evidence>
<dbReference type="Proteomes" id="UP000565745">
    <property type="component" value="Unassembled WGS sequence"/>
</dbReference>
<dbReference type="EMBL" id="JACIFU010000001">
    <property type="protein sequence ID" value="MBB4172744.1"/>
    <property type="molecule type" value="Genomic_DNA"/>
</dbReference>
<sequence>MTPSADSKLTILVTGAGGFVGRHLCTSLAEGGHTVRRIVRSGAIADSDWLVEDLATKDIPDAAFEGVNMLVHLAASMPGDKDDPNGTKSAAMAQRVATSAKKQGVPRVVLLSSVAVRLLLEKKTRPRPYSVQKRDAEDAFLKSLGPLNKCVILRPPLIYGPGARGSFGLLLSLVRRGAPMPVGKADAPRCYLSVSNLCELIETLAQAPDAQWQAADRKTFEPHDGTPISTLDLVRQIANVTGRKARILNVTNNLLHPFGRLIGKADQIDAMFEPLVCDDIEKLHQAFGWMPHEHVPNSLSFLDDAE</sequence>
<dbReference type="Pfam" id="PF01370">
    <property type="entry name" value="Epimerase"/>
    <property type="match status" value="1"/>
</dbReference>
<dbReference type="OrthoDB" id="9814124at2"/>
<dbReference type="SUPFAM" id="SSF51735">
    <property type="entry name" value="NAD(P)-binding Rossmann-fold domains"/>
    <property type="match status" value="1"/>
</dbReference>
<keyword evidence="2" id="KW-0413">Isomerase</keyword>
<dbReference type="InterPro" id="IPR051783">
    <property type="entry name" value="NAD(P)-dependent_oxidoreduct"/>
</dbReference>
<dbReference type="EC" id="5.1.3.2" evidence="2"/>
<protein>
    <submittedName>
        <fullName evidence="2">UDP-glucose 4-epimerase</fullName>
        <ecNumber evidence="2">5.1.3.2</ecNumber>
    </submittedName>
</protein>
<dbReference type="GO" id="GO:0005737">
    <property type="term" value="C:cytoplasm"/>
    <property type="evidence" value="ECO:0007669"/>
    <property type="project" value="TreeGrafter"/>
</dbReference>
<dbReference type="GO" id="GO:0004029">
    <property type="term" value="F:aldehyde dehydrogenase (NAD+) activity"/>
    <property type="evidence" value="ECO:0007669"/>
    <property type="project" value="TreeGrafter"/>
</dbReference>
<organism evidence="2 3">
    <name type="scientific">Sulfitobacter noctilucicola</name>
    <dbReference type="NCBI Taxonomy" id="1342301"/>
    <lineage>
        <taxon>Bacteria</taxon>
        <taxon>Pseudomonadati</taxon>
        <taxon>Pseudomonadota</taxon>
        <taxon>Alphaproteobacteria</taxon>
        <taxon>Rhodobacterales</taxon>
        <taxon>Roseobacteraceae</taxon>
        <taxon>Sulfitobacter</taxon>
    </lineage>
</organism>
<dbReference type="PANTHER" id="PTHR48079:SF6">
    <property type="entry name" value="NAD(P)-BINDING DOMAIN-CONTAINING PROTEIN-RELATED"/>
    <property type="match status" value="1"/>
</dbReference>
<keyword evidence="3" id="KW-1185">Reference proteome</keyword>
<dbReference type="RefSeq" id="WP_025055170.1">
    <property type="nucleotide sequence ID" value="NZ_JACIFU010000001.1"/>
</dbReference>